<dbReference type="GO" id="GO:0006508">
    <property type="term" value="P:proteolysis"/>
    <property type="evidence" value="ECO:0007669"/>
    <property type="project" value="InterPro"/>
</dbReference>
<dbReference type="RefSeq" id="WP_113804097.1">
    <property type="nucleotide sequence ID" value="NZ_QOCW01000001.1"/>
</dbReference>
<evidence type="ECO:0000313" key="3">
    <source>
        <dbReference type="EMBL" id="RBW71391.1"/>
    </source>
</evidence>
<dbReference type="InterPro" id="IPR002471">
    <property type="entry name" value="Pept_S9_AS"/>
</dbReference>
<dbReference type="OrthoDB" id="9812921at2"/>
<reference evidence="3 4" key="1">
    <citation type="submission" date="2018-07" db="EMBL/GenBank/DDBJ databases">
        <title>Lottiidibacillus patelloidae gen. nov., sp. nov., isolated from the intestinal tract of a marine limpet and the reclassification of B. taeanensis BH030017T, B. algicola KMM 3737T and B. hwajinpoensis SW-72T as genus Lottiidibacillus.</title>
        <authorList>
            <person name="Liu R."/>
            <person name="Huang Z."/>
        </authorList>
    </citation>
    <scope>NUCLEOTIDE SEQUENCE [LARGE SCALE GENOMIC DNA]</scope>
    <source>
        <strain evidence="3 4">BH030017</strain>
    </source>
</reference>
<dbReference type="Proteomes" id="UP000253314">
    <property type="component" value="Unassembled WGS sequence"/>
</dbReference>
<dbReference type="SUPFAM" id="SSF53474">
    <property type="entry name" value="alpha/beta-Hydrolases"/>
    <property type="match status" value="1"/>
</dbReference>
<comment type="caution">
    <text evidence="3">The sequence shown here is derived from an EMBL/GenBank/DDBJ whole genome shotgun (WGS) entry which is preliminary data.</text>
</comment>
<dbReference type="GO" id="GO:0004252">
    <property type="term" value="F:serine-type endopeptidase activity"/>
    <property type="evidence" value="ECO:0007669"/>
    <property type="project" value="InterPro"/>
</dbReference>
<evidence type="ECO:0000313" key="4">
    <source>
        <dbReference type="Proteomes" id="UP000253314"/>
    </source>
</evidence>
<keyword evidence="4" id="KW-1185">Reference proteome</keyword>
<feature type="domain" description="Peptidase S9 prolyl oligopeptidase catalytic" evidence="2">
    <location>
        <begin position="71"/>
        <end position="261"/>
    </location>
</feature>
<name>A0A366Y5A1_9BACI</name>
<keyword evidence="1" id="KW-0378">Hydrolase</keyword>
<dbReference type="InterPro" id="IPR001375">
    <property type="entry name" value="Peptidase_S9_cat"/>
</dbReference>
<dbReference type="AlphaFoldDB" id="A0A366Y5A1"/>
<protein>
    <submittedName>
        <fullName evidence="3">S9 family peptidase</fullName>
    </submittedName>
</protein>
<dbReference type="PROSITE" id="PS00708">
    <property type="entry name" value="PRO_ENDOPEP_SER"/>
    <property type="match status" value="1"/>
</dbReference>
<dbReference type="PANTHER" id="PTHR42776">
    <property type="entry name" value="SERINE PEPTIDASE S9 FAMILY MEMBER"/>
    <property type="match status" value="1"/>
</dbReference>
<dbReference type="InterPro" id="IPR029058">
    <property type="entry name" value="AB_hydrolase_fold"/>
</dbReference>
<dbReference type="Pfam" id="PF00326">
    <property type="entry name" value="Peptidase_S9"/>
    <property type="match status" value="1"/>
</dbReference>
<evidence type="ECO:0000259" key="2">
    <source>
        <dbReference type="Pfam" id="PF00326"/>
    </source>
</evidence>
<dbReference type="Gene3D" id="3.40.50.1820">
    <property type="entry name" value="alpha/beta hydrolase"/>
    <property type="match status" value="1"/>
</dbReference>
<accession>A0A366Y5A1</accession>
<dbReference type="PANTHER" id="PTHR42776:SF27">
    <property type="entry name" value="DIPEPTIDYL PEPTIDASE FAMILY MEMBER 6"/>
    <property type="match status" value="1"/>
</dbReference>
<proteinExistence type="predicted"/>
<dbReference type="EMBL" id="QOCW01000001">
    <property type="protein sequence ID" value="RBW71391.1"/>
    <property type="molecule type" value="Genomic_DNA"/>
</dbReference>
<gene>
    <name evidence="3" type="ORF">DS031_01190</name>
</gene>
<sequence length="262" mass="30029">MQVENGVIIDKQRIPSPHPRIYLYVVTYISEGLKVKGMLAEPQWADKFPGFLYLRGGIKTVGMVRTARVIQFAAEGFVVMAPFYRGNKGGEGKEDFAGKDRYDAVHAVSILMNHSKVKRDSIHVFGFSRGGVMALWTALLKPSIRSVVTWGGVSDMTLTYEERVDLRKMMKRIIGGSIWKVPDHYEARTPILQLDQLRAPVLIIHGVKDENVGIEHAYRLKGALEKRNKQVTSWIYEEYDHYFPPHFNRYIVSELTKWMKSQ</sequence>
<organism evidence="3 4">
    <name type="scientific">Bacillus taeanensis</name>
    <dbReference type="NCBI Taxonomy" id="273032"/>
    <lineage>
        <taxon>Bacteria</taxon>
        <taxon>Bacillati</taxon>
        <taxon>Bacillota</taxon>
        <taxon>Bacilli</taxon>
        <taxon>Bacillales</taxon>
        <taxon>Bacillaceae</taxon>
        <taxon>Bacillus</taxon>
    </lineage>
</organism>
<evidence type="ECO:0000256" key="1">
    <source>
        <dbReference type="ARBA" id="ARBA00022801"/>
    </source>
</evidence>